<dbReference type="RefSeq" id="WP_126702419.1">
    <property type="nucleotide sequence ID" value="NZ_RWKW01000123.1"/>
</dbReference>
<dbReference type="GO" id="GO:0006281">
    <property type="term" value="P:DNA repair"/>
    <property type="evidence" value="ECO:0007669"/>
    <property type="project" value="TreeGrafter"/>
</dbReference>
<dbReference type="Gene3D" id="1.10.150.240">
    <property type="entry name" value="Putative phosphatase, domain 2"/>
    <property type="match status" value="1"/>
</dbReference>
<comment type="similarity">
    <text evidence="4 10">Belongs to the HAD-like hydrolase superfamily. CbbY/CbbZ/Gph/YieH family.</text>
</comment>
<dbReference type="UniPathway" id="UPA00865">
    <property type="reaction ID" value="UER00834"/>
</dbReference>
<evidence type="ECO:0000313" key="12">
    <source>
        <dbReference type="Proteomes" id="UP000278398"/>
    </source>
</evidence>
<dbReference type="InterPro" id="IPR023214">
    <property type="entry name" value="HAD_sf"/>
</dbReference>
<comment type="catalytic activity">
    <reaction evidence="1 10">
        <text>2-phosphoglycolate + H2O = glycolate + phosphate</text>
        <dbReference type="Rhea" id="RHEA:14369"/>
        <dbReference type="ChEBI" id="CHEBI:15377"/>
        <dbReference type="ChEBI" id="CHEBI:29805"/>
        <dbReference type="ChEBI" id="CHEBI:43474"/>
        <dbReference type="ChEBI" id="CHEBI:58033"/>
        <dbReference type="EC" id="3.1.3.18"/>
    </reaction>
</comment>
<dbReference type="EC" id="3.1.3.18" evidence="5 10"/>
<dbReference type="InterPro" id="IPR023198">
    <property type="entry name" value="PGP-like_dom2"/>
</dbReference>
<comment type="caution">
    <text evidence="11">The sequence shown here is derived from an EMBL/GenBank/DDBJ whole genome shotgun (WGS) entry which is preliminary data.</text>
</comment>
<keyword evidence="7 10" id="KW-0378">Hydrolase</keyword>
<dbReference type="InterPro" id="IPR006439">
    <property type="entry name" value="HAD-SF_hydro_IA"/>
</dbReference>
<dbReference type="Gene3D" id="3.40.50.1000">
    <property type="entry name" value="HAD superfamily/HAD-like"/>
    <property type="match status" value="1"/>
</dbReference>
<evidence type="ECO:0000256" key="1">
    <source>
        <dbReference type="ARBA" id="ARBA00000830"/>
    </source>
</evidence>
<keyword evidence="9 10" id="KW-0119">Carbohydrate metabolism</keyword>
<dbReference type="GO" id="GO:0008967">
    <property type="term" value="F:phosphoglycolate phosphatase activity"/>
    <property type="evidence" value="ECO:0007669"/>
    <property type="project" value="UniProtKB-UniRule"/>
</dbReference>
<dbReference type="NCBIfam" id="TIGR01449">
    <property type="entry name" value="PGP_bact"/>
    <property type="match status" value="1"/>
</dbReference>
<gene>
    <name evidence="11" type="primary">gph</name>
    <name evidence="11" type="ORF">EJC49_23795</name>
</gene>
<dbReference type="Pfam" id="PF13419">
    <property type="entry name" value="HAD_2"/>
    <property type="match status" value="1"/>
</dbReference>
<feature type="active site" description="Nucleophile" evidence="10">
    <location>
        <position position="11"/>
    </location>
</feature>
<evidence type="ECO:0000256" key="5">
    <source>
        <dbReference type="ARBA" id="ARBA00013078"/>
    </source>
</evidence>
<dbReference type="InterPro" id="IPR036412">
    <property type="entry name" value="HAD-like_sf"/>
</dbReference>
<dbReference type="EMBL" id="RWKW01000123">
    <property type="protein sequence ID" value="RST81796.1"/>
    <property type="molecule type" value="Genomic_DNA"/>
</dbReference>
<evidence type="ECO:0000256" key="4">
    <source>
        <dbReference type="ARBA" id="ARBA00006171"/>
    </source>
</evidence>
<keyword evidence="12" id="KW-1185">Reference proteome</keyword>
<dbReference type="SFLD" id="SFLDG01135">
    <property type="entry name" value="C1.5.6:_HAD__Beta-PGM__Phospha"/>
    <property type="match status" value="1"/>
</dbReference>
<dbReference type="SFLD" id="SFLDG01129">
    <property type="entry name" value="C1.5:_HAD__Beta-PGM__Phosphata"/>
    <property type="match status" value="1"/>
</dbReference>
<dbReference type="InterPro" id="IPR037512">
    <property type="entry name" value="PGPase_prok"/>
</dbReference>
<keyword evidence="8 10" id="KW-0460">Magnesium</keyword>
<dbReference type="SUPFAM" id="SSF56784">
    <property type="entry name" value="HAD-like"/>
    <property type="match status" value="1"/>
</dbReference>
<evidence type="ECO:0000256" key="3">
    <source>
        <dbReference type="ARBA" id="ARBA00004818"/>
    </source>
</evidence>
<evidence type="ECO:0000256" key="2">
    <source>
        <dbReference type="ARBA" id="ARBA00001946"/>
    </source>
</evidence>
<proteinExistence type="inferred from homology"/>
<feature type="binding site" evidence="10">
    <location>
        <position position="13"/>
    </location>
    <ligand>
        <name>Mg(2+)</name>
        <dbReference type="ChEBI" id="CHEBI:18420"/>
    </ligand>
</feature>
<feature type="binding site" evidence="10">
    <location>
        <position position="173"/>
    </location>
    <ligand>
        <name>Mg(2+)</name>
        <dbReference type="ChEBI" id="CHEBI:18420"/>
    </ligand>
</feature>
<evidence type="ECO:0000256" key="6">
    <source>
        <dbReference type="ARBA" id="ARBA00022723"/>
    </source>
</evidence>
<dbReference type="NCBIfam" id="TIGR01549">
    <property type="entry name" value="HAD-SF-IA-v1"/>
    <property type="match status" value="1"/>
</dbReference>
<dbReference type="InterPro" id="IPR041492">
    <property type="entry name" value="HAD_2"/>
</dbReference>
<evidence type="ECO:0000256" key="7">
    <source>
        <dbReference type="ARBA" id="ARBA00022801"/>
    </source>
</evidence>
<dbReference type="GO" id="GO:0005975">
    <property type="term" value="P:carbohydrate metabolic process"/>
    <property type="evidence" value="ECO:0007669"/>
    <property type="project" value="InterPro"/>
</dbReference>
<comment type="pathway">
    <text evidence="3 10">Organic acid metabolism; glycolate biosynthesis; glycolate from 2-phosphoglycolate: step 1/1.</text>
</comment>
<protein>
    <recommendedName>
        <fullName evidence="5 10">Phosphoglycolate phosphatase</fullName>
        <shortName evidence="10">PGP</shortName>
        <shortName evidence="10">PGPase</shortName>
        <ecNumber evidence="5 10">3.1.3.18</ecNumber>
    </recommendedName>
</protein>
<evidence type="ECO:0000256" key="8">
    <source>
        <dbReference type="ARBA" id="ARBA00022842"/>
    </source>
</evidence>
<feature type="binding site" evidence="10">
    <location>
        <position position="11"/>
    </location>
    <ligand>
        <name>Mg(2+)</name>
        <dbReference type="ChEBI" id="CHEBI:18420"/>
    </ligand>
</feature>
<dbReference type="OrthoDB" id="9793014at2"/>
<dbReference type="PANTHER" id="PTHR43434">
    <property type="entry name" value="PHOSPHOGLYCOLATE PHOSPHATASE"/>
    <property type="match status" value="1"/>
</dbReference>
<dbReference type="AlphaFoldDB" id="A0A429YK23"/>
<dbReference type="GO" id="GO:0005829">
    <property type="term" value="C:cytosol"/>
    <property type="evidence" value="ECO:0007669"/>
    <property type="project" value="TreeGrafter"/>
</dbReference>
<evidence type="ECO:0000256" key="9">
    <source>
        <dbReference type="ARBA" id="ARBA00023277"/>
    </source>
</evidence>
<evidence type="ECO:0000313" key="11">
    <source>
        <dbReference type="EMBL" id="RST81796.1"/>
    </source>
</evidence>
<dbReference type="PANTHER" id="PTHR43434:SF1">
    <property type="entry name" value="PHOSPHOGLYCOLATE PHOSPHATASE"/>
    <property type="match status" value="1"/>
</dbReference>
<reference evidence="11 12" key="1">
    <citation type="submission" date="2018-12" db="EMBL/GenBank/DDBJ databases">
        <title>Mesorhizobium carbonis sp. nov., isolated from coal mine water.</title>
        <authorList>
            <person name="Xin W."/>
            <person name="Xu Z."/>
            <person name="Xiang F."/>
            <person name="Zhang J."/>
            <person name="Xi L."/>
            <person name="Liu J."/>
        </authorList>
    </citation>
    <scope>NUCLEOTIDE SEQUENCE [LARGE SCALE GENOMIC DNA]</scope>
    <source>
        <strain evidence="11 12">B2.3</strain>
    </source>
</reference>
<dbReference type="CDD" id="cd07512">
    <property type="entry name" value="HAD_PGPase"/>
    <property type="match status" value="1"/>
</dbReference>
<comment type="function">
    <text evidence="10">Specifically catalyzes the dephosphorylation of 2-phosphoglycolate. Is involved in the dissimilation of the intracellular 2-phosphoglycolate formed during the DNA repair of 3'-phosphoglycolate ends, a major class of DNA lesions induced by oxidative stress.</text>
</comment>
<dbReference type="GO" id="GO:0046872">
    <property type="term" value="F:metal ion binding"/>
    <property type="evidence" value="ECO:0007669"/>
    <property type="project" value="UniProtKB-KW"/>
</dbReference>
<sequence length="229" mass="24489">MPGTTPTIVFDLDGTLVDTADDLIASINHALADEGMRPVDPAWLRPYAGHGGRAMIERVFSLERRLLTPQTTDRLVALFLDHYADTIPGVSKPYDGALAALDRFASIGARLAICTNKPQAFADRLIAALGLLPRFASICGADAFPYRKPDPRHLTGTIRRAGGDPGHALMVGDSRTDVDTARNAGIPVVAVTFGYSDVPVKDLGPSVVIDHLDELTPDLAERLIRAAQG</sequence>
<comment type="cofactor">
    <cofactor evidence="2 10">
        <name>Mg(2+)</name>
        <dbReference type="ChEBI" id="CHEBI:18420"/>
    </cofactor>
</comment>
<keyword evidence="6 10" id="KW-0479">Metal-binding</keyword>
<organism evidence="11 12">
    <name type="scientific">Aquibium carbonis</name>
    <dbReference type="NCBI Taxonomy" id="2495581"/>
    <lineage>
        <taxon>Bacteria</taxon>
        <taxon>Pseudomonadati</taxon>
        <taxon>Pseudomonadota</taxon>
        <taxon>Alphaproteobacteria</taxon>
        <taxon>Hyphomicrobiales</taxon>
        <taxon>Phyllobacteriaceae</taxon>
        <taxon>Aquibium</taxon>
    </lineage>
</organism>
<dbReference type="Proteomes" id="UP000278398">
    <property type="component" value="Unassembled WGS sequence"/>
</dbReference>
<name>A0A429YK23_9HYPH</name>
<dbReference type="InterPro" id="IPR050155">
    <property type="entry name" value="HAD-like_hydrolase_sf"/>
</dbReference>
<dbReference type="SFLD" id="SFLDS00003">
    <property type="entry name" value="Haloacid_Dehalogenase"/>
    <property type="match status" value="1"/>
</dbReference>
<dbReference type="GO" id="GO:0046295">
    <property type="term" value="P:glycolate biosynthetic process"/>
    <property type="evidence" value="ECO:0007669"/>
    <property type="project" value="UniProtKB-UniRule"/>
</dbReference>
<dbReference type="HAMAP" id="MF_00495">
    <property type="entry name" value="GPH_hydrolase_bact"/>
    <property type="match status" value="1"/>
</dbReference>
<evidence type="ECO:0000256" key="10">
    <source>
        <dbReference type="HAMAP-Rule" id="MF_00495"/>
    </source>
</evidence>
<accession>A0A429YK23</accession>